<evidence type="ECO:0000256" key="3">
    <source>
        <dbReference type="ARBA" id="ARBA00022692"/>
    </source>
</evidence>
<feature type="transmembrane region" description="Helical" evidence="6">
    <location>
        <begin position="12"/>
        <end position="34"/>
    </location>
</feature>
<feature type="transmembrane region" description="Helical" evidence="6">
    <location>
        <begin position="163"/>
        <end position="183"/>
    </location>
</feature>
<feature type="transmembrane region" description="Helical" evidence="6">
    <location>
        <begin position="307"/>
        <end position="332"/>
    </location>
</feature>
<keyword evidence="3 6" id="KW-0812">Transmembrane</keyword>
<dbReference type="PANTHER" id="PTHR34820">
    <property type="entry name" value="INNER MEMBRANE PROTEIN YEBZ"/>
    <property type="match status" value="1"/>
</dbReference>
<accession>A0ABN2HAX3</accession>
<dbReference type="InterPro" id="IPR032694">
    <property type="entry name" value="CopC/D"/>
</dbReference>
<dbReference type="PANTHER" id="PTHR34820:SF4">
    <property type="entry name" value="INNER MEMBRANE PROTEIN YEBZ"/>
    <property type="match status" value="1"/>
</dbReference>
<evidence type="ECO:0000256" key="5">
    <source>
        <dbReference type="ARBA" id="ARBA00023136"/>
    </source>
</evidence>
<comment type="subcellular location">
    <subcellularLocation>
        <location evidence="1">Cell membrane</location>
        <topology evidence="1">Multi-pass membrane protein</topology>
    </subcellularLocation>
</comment>
<evidence type="ECO:0000259" key="7">
    <source>
        <dbReference type="Pfam" id="PF05425"/>
    </source>
</evidence>
<evidence type="ECO:0000256" key="6">
    <source>
        <dbReference type="SAM" id="Phobius"/>
    </source>
</evidence>
<dbReference type="RefSeq" id="WP_344151431.1">
    <property type="nucleotide sequence ID" value="NZ_BAAANF010000010.1"/>
</dbReference>
<feature type="domain" description="Copper resistance protein D" evidence="7">
    <location>
        <begin position="226"/>
        <end position="331"/>
    </location>
</feature>
<protein>
    <submittedName>
        <fullName evidence="8">CopD family protein</fullName>
    </submittedName>
</protein>
<feature type="transmembrane region" description="Helical" evidence="6">
    <location>
        <begin position="133"/>
        <end position="151"/>
    </location>
</feature>
<keyword evidence="2" id="KW-1003">Cell membrane</keyword>
<comment type="caution">
    <text evidence="8">The sequence shown here is derived from an EMBL/GenBank/DDBJ whole genome shotgun (WGS) entry which is preliminary data.</text>
</comment>
<feature type="transmembrane region" description="Helical" evidence="6">
    <location>
        <begin position="90"/>
        <end position="113"/>
    </location>
</feature>
<keyword evidence="5 6" id="KW-0472">Membrane</keyword>
<feature type="transmembrane region" description="Helical" evidence="6">
    <location>
        <begin position="54"/>
        <end position="78"/>
    </location>
</feature>
<evidence type="ECO:0000256" key="4">
    <source>
        <dbReference type="ARBA" id="ARBA00022989"/>
    </source>
</evidence>
<dbReference type="Proteomes" id="UP001500280">
    <property type="component" value="Unassembled WGS sequence"/>
</dbReference>
<proteinExistence type="predicted"/>
<reference evidence="8 9" key="1">
    <citation type="journal article" date="2019" name="Int. J. Syst. Evol. Microbiol.">
        <title>The Global Catalogue of Microorganisms (GCM) 10K type strain sequencing project: providing services to taxonomists for standard genome sequencing and annotation.</title>
        <authorList>
            <consortium name="The Broad Institute Genomics Platform"/>
            <consortium name="The Broad Institute Genome Sequencing Center for Infectious Disease"/>
            <person name="Wu L."/>
            <person name="Ma J."/>
        </authorList>
    </citation>
    <scope>NUCLEOTIDE SEQUENCE [LARGE SCALE GENOMIC DNA]</scope>
    <source>
        <strain evidence="8 9">JCM 14307</strain>
    </source>
</reference>
<dbReference type="EMBL" id="BAAANF010000010">
    <property type="protein sequence ID" value="GAA1684796.1"/>
    <property type="molecule type" value="Genomic_DNA"/>
</dbReference>
<evidence type="ECO:0000256" key="2">
    <source>
        <dbReference type="ARBA" id="ARBA00022475"/>
    </source>
</evidence>
<feature type="transmembrane region" description="Helical" evidence="6">
    <location>
        <begin position="230"/>
        <end position="253"/>
    </location>
</feature>
<organism evidence="8 9">
    <name type="scientific">Kribbella yunnanensis</name>
    <dbReference type="NCBI Taxonomy" id="190194"/>
    <lineage>
        <taxon>Bacteria</taxon>
        <taxon>Bacillati</taxon>
        <taxon>Actinomycetota</taxon>
        <taxon>Actinomycetes</taxon>
        <taxon>Propionibacteriales</taxon>
        <taxon>Kribbellaceae</taxon>
        <taxon>Kribbella</taxon>
    </lineage>
</organism>
<keyword evidence="4 6" id="KW-1133">Transmembrane helix</keyword>
<keyword evidence="9" id="KW-1185">Reference proteome</keyword>
<evidence type="ECO:0000313" key="9">
    <source>
        <dbReference type="Proteomes" id="UP001500280"/>
    </source>
</evidence>
<gene>
    <name evidence="8" type="ORF">GCM10009745_31570</name>
</gene>
<name>A0ABN2HAX3_9ACTN</name>
<feature type="transmembrane region" description="Helical" evidence="6">
    <location>
        <begin position="273"/>
        <end position="295"/>
    </location>
</feature>
<evidence type="ECO:0000313" key="8">
    <source>
        <dbReference type="EMBL" id="GAA1684796.1"/>
    </source>
</evidence>
<dbReference type="InterPro" id="IPR008457">
    <property type="entry name" value="Cu-R_CopD_dom"/>
</dbReference>
<dbReference type="Pfam" id="PF05425">
    <property type="entry name" value="CopD"/>
    <property type="match status" value="1"/>
</dbReference>
<evidence type="ECO:0000256" key="1">
    <source>
        <dbReference type="ARBA" id="ARBA00004651"/>
    </source>
</evidence>
<feature type="transmembrane region" description="Helical" evidence="6">
    <location>
        <begin position="195"/>
        <end position="218"/>
    </location>
</feature>
<sequence length="335" mass="33680">MDLAIPNVKARRPAVVAAITIAGVTALVCAIIVTRPAPEPAMATAGPGILYMTPLARLVTNGAAILAAGAVLLLLLLGAQGRDRYDVIAARARVIGVAAGIAWITATTTTWWLQAAAISQSGSMMPFAGLASYPLDVSSGAALVLTVLAAIGCTTTIAARRPALGLGCALVGLVAVPVTGHASQSHAAWLTTPAITAHMCAVSLWVGGLALVTLLVANNRSALALVLPRFSTVAGGAIATVAVTGVLLAGPRLTGDLTPHPSVLIHALLETPAGWLVLGKLVGLIILAATGGAIRQILLPAVQRQETVALATLATVELTVMAVTIALATVLARPL</sequence>